<protein>
    <submittedName>
        <fullName evidence="2">Uncharacterized protein</fullName>
    </submittedName>
</protein>
<evidence type="ECO:0000313" key="2">
    <source>
        <dbReference type="EMBL" id="QTA78274.1"/>
    </source>
</evidence>
<keyword evidence="3" id="KW-1185">Reference proteome</keyword>
<sequence>MFYGIAVEFSIWKMLCKSGIVFIIRIEIYVLFVNSIYVCVNKILFFFTYHKNFIKNFIKK</sequence>
<evidence type="ECO:0000313" key="3">
    <source>
        <dbReference type="Proteomes" id="UP000663720"/>
    </source>
</evidence>
<name>A0A975B3T5_9BACT</name>
<dbReference type="Proteomes" id="UP000663720">
    <property type="component" value="Chromosome"/>
</dbReference>
<dbReference type="AlphaFoldDB" id="A0A975B3T5"/>
<gene>
    <name evidence="2" type="ORF">dnl_04940</name>
</gene>
<organism evidence="2 3">
    <name type="scientific">Desulfonema limicola</name>
    <dbReference type="NCBI Taxonomy" id="45656"/>
    <lineage>
        <taxon>Bacteria</taxon>
        <taxon>Pseudomonadati</taxon>
        <taxon>Thermodesulfobacteriota</taxon>
        <taxon>Desulfobacteria</taxon>
        <taxon>Desulfobacterales</taxon>
        <taxon>Desulfococcaceae</taxon>
        <taxon>Desulfonema</taxon>
    </lineage>
</organism>
<reference evidence="2" key="1">
    <citation type="journal article" date="2021" name="Microb. Physiol.">
        <title>Proteogenomic Insights into the Physiology of Marine, Sulfate-Reducing, Filamentous Desulfonema limicola and Desulfonema magnum.</title>
        <authorList>
            <person name="Schnaars V."/>
            <person name="Wohlbrand L."/>
            <person name="Scheve S."/>
            <person name="Hinrichs C."/>
            <person name="Reinhardt R."/>
            <person name="Rabus R."/>
        </authorList>
    </citation>
    <scope>NUCLEOTIDE SEQUENCE</scope>
    <source>
        <strain evidence="2">5ac10</strain>
    </source>
</reference>
<accession>A0A975B3T5</accession>
<dbReference type="EMBL" id="CP061799">
    <property type="protein sequence ID" value="QTA78274.1"/>
    <property type="molecule type" value="Genomic_DNA"/>
</dbReference>
<keyword evidence="1" id="KW-0812">Transmembrane</keyword>
<feature type="transmembrane region" description="Helical" evidence="1">
    <location>
        <begin position="20"/>
        <end position="49"/>
    </location>
</feature>
<proteinExistence type="predicted"/>
<keyword evidence="1" id="KW-0472">Membrane</keyword>
<dbReference type="KEGG" id="dli:dnl_04940"/>
<evidence type="ECO:0000256" key="1">
    <source>
        <dbReference type="SAM" id="Phobius"/>
    </source>
</evidence>
<keyword evidence="1" id="KW-1133">Transmembrane helix</keyword>